<dbReference type="Gene3D" id="3.40.1110.10">
    <property type="entry name" value="Calcium-transporting ATPase, cytoplasmic domain N"/>
    <property type="match status" value="1"/>
</dbReference>
<keyword evidence="8 12" id="KW-1133">Transmembrane helix</keyword>
<dbReference type="SFLD" id="SFLDG00002">
    <property type="entry name" value="C1.7:_P-type_atpase_like"/>
    <property type="match status" value="1"/>
</dbReference>
<sequence length="924" mass="98650">MPGEDVLDLLDVHRSEGLSSAEVERRRAEHGPNELDEEPPVPAWRRLVAQFRDLLILILLAAAVISFVVSGELKTPIVVLVVVVLNAVIGFVQENRAAASLDALRKMLVIEVRTRRDGEWRTVRAEELVPGDIVALEAGDRVPADGRLLTAVQLEIEESALTGESVPATKDTAPVDDPDAGLGDRDGMAFMHTTVTRGRAELVVTATGMRTEIGRIAGMLGSATAEKTPLQRQLDGLAHSLARLAGVIVALVVAIGLLRGQSLTDLMLTAVALAVASIPEGLPAVTAVTLAIGVSQMAQRNAIVKRLASVETLGCTSVICSDKTGTLTLNQMTAVELIVGGERMTVEGTGYGPDGSVHREADGDPAPWFEDVLLPMALCNDATVRPADDGHWELVGDPTEGALVTLAGKGGCDVDEARRDWPRVAEVPFDSAHKLMATFHRPPAHDPRHDDDAVEVRMFVKGAPDALLERARCVAGPGGELLDVAEVEDRVHEHNERLAAGGMRVLAVGWRDIPPDEWREADEGDPMDLVRDITFGALVGIVDPARPEATAAIAEARSAGIEVKMITGDHAVTAASIGSTLGLGREGDVVAVTGRDLDAMSDEELAERIDDIDVFARVSPSHKMRLVTVLQGRGHVVAMTGDGVNDAPALRQADMGIAMGITGTEVTKDAATMVLADDNFATIVEAVRRGRTIYDNIVKFVRFQLSTTLGFATVFLAAAVLGIASGKPFTAIAILWVNVIMDGPPAMALGLDRGDAEIMDRSPRPLDERILTRERWIAVGFAAAIMAVGTLAVLELAPGEDPRAGVASVAGTMGFNTFVLFQFFNILNVRSERLSVFHRQTFRNRWLWTALAGVLALQVAVTHVGVLQRLFDLTSLDLTQWGVCIAVASSVLWAEELRKLVLRARRGDTEADDTAAPPAATLEA</sequence>
<dbReference type="SFLD" id="SFLDS00003">
    <property type="entry name" value="Haloacid_Dehalogenase"/>
    <property type="match status" value="1"/>
</dbReference>
<gene>
    <name evidence="14" type="ORF">GH723_07485</name>
</gene>
<dbReference type="NCBIfam" id="TIGR01494">
    <property type="entry name" value="ATPase_P-type"/>
    <property type="match status" value="2"/>
</dbReference>
<dbReference type="KEGG" id="atq:GH723_07485"/>
<keyword evidence="9 12" id="KW-0472">Membrane</keyword>
<evidence type="ECO:0000256" key="12">
    <source>
        <dbReference type="SAM" id="Phobius"/>
    </source>
</evidence>
<keyword evidence="15" id="KW-1185">Reference proteome</keyword>
<keyword evidence="3 12" id="KW-0812">Transmembrane</keyword>
<evidence type="ECO:0000256" key="6">
    <source>
        <dbReference type="ARBA" id="ARBA00022842"/>
    </source>
</evidence>
<feature type="transmembrane region" description="Helical" evidence="12">
    <location>
        <begin position="729"/>
        <end position="751"/>
    </location>
</feature>
<dbReference type="Gene3D" id="2.70.150.10">
    <property type="entry name" value="Calcium-transporting ATPase, cytoplasmic transduction domain A"/>
    <property type="match status" value="1"/>
</dbReference>
<dbReference type="SUPFAM" id="SSF81660">
    <property type="entry name" value="Metal cation-transporting ATPase, ATP-binding domain N"/>
    <property type="match status" value="1"/>
</dbReference>
<evidence type="ECO:0000256" key="10">
    <source>
        <dbReference type="ARBA" id="ARBA00049360"/>
    </source>
</evidence>
<dbReference type="PROSITE" id="PS00154">
    <property type="entry name" value="ATPASE_E1_E2"/>
    <property type="match status" value="1"/>
</dbReference>
<dbReference type="InterPro" id="IPR008250">
    <property type="entry name" value="ATPase_P-typ_transduc_dom_A_sf"/>
</dbReference>
<dbReference type="SFLD" id="SFLDF00027">
    <property type="entry name" value="p-type_atpase"/>
    <property type="match status" value="1"/>
</dbReference>
<keyword evidence="5" id="KW-0067">ATP-binding</keyword>
<feature type="region of interest" description="Disordered" evidence="11">
    <location>
        <begin position="163"/>
        <end position="183"/>
    </location>
</feature>
<dbReference type="FunFam" id="3.40.50.1000:FF:000001">
    <property type="entry name" value="Phospholipid-transporting ATPase IC"/>
    <property type="match status" value="1"/>
</dbReference>
<feature type="transmembrane region" description="Helical" evidence="12">
    <location>
        <begin position="878"/>
        <end position="895"/>
    </location>
</feature>
<comment type="catalytic activity">
    <reaction evidence="10">
        <text>ATP + H2O = ADP + phosphate + H(+)</text>
        <dbReference type="Rhea" id="RHEA:13065"/>
        <dbReference type="ChEBI" id="CHEBI:15377"/>
        <dbReference type="ChEBI" id="CHEBI:15378"/>
        <dbReference type="ChEBI" id="CHEBI:30616"/>
        <dbReference type="ChEBI" id="CHEBI:43474"/>
        <dbReference type="ChEBI" id="CHEBI:456216"/>
    </reaction>
</comment>
<dbReference type="InterPro" id="IPR044492">
    <property type="entry name" value="P_typ_ATPase_HD_dom"/>
</dbReference>
<dbReference type="AlphaFoldDB" id="A0A5Q2RJH6"/>
<dbReference type="InterPro" id="IPR023214">
    <property type="entry name" value="HAD_sf"/>
</dbReference>
<feature type="transmembrane region" description="Helical" evidence="12">
    <location>
        <begin position="54"/>
        <end position="71"/>
    </location>
</feature>
<organism evidence="14 15">
    <name type="scientific">Actinomarinicola tropica</name>
    <dbReference type="NCBI Taxonomy" id="2789776"/>
    <lineage>
        <taxon>Bacteria</taxon>
        <taxon>Bacillati</taxon>
        <taxon>Actinomycetota</taxon>
        <taxon>Acidimicrobiia</taxon>
        <taxon>Acidimicrobiales</taxon>
        <taxon>Iamiaceae</taxon>
        <taxon>Actinomarinicola</taxon>
    </lineage>
</organism>
<evidence type="ECO:0000256" key="11">
    <source>
        <dbReference type="SAM" id="MobiDB-lite"/>
    </source>
</evidence>
<dbReference type="GO" id="GO:0005886">
    <property type="term" value="C:plasma membrane"/>
    <property type="evidence" value="ECO:0007669"/>
    <property type="project" value="UniProtKB-SubCell"/>
</dbReference>
<dbReference type="Proteomes" id="UP000334019">
    <property type="component" value="Chromosome"/>
</dbReference>
<feature type="transmembrane region" description="Helical" evidence="12">
    <location>
        <begin position="241"/>
        <end position="260"/>
    </location>
</feature>
<evidence type="ECO:0000256" key="3">
    <source>
        <dbReference type="ARBA" id="ARBA00022692"/>
    </source>
</evidence>
<evidence type="ECO:0000256" key="2">
    <source>
        <dbReference type="ARBA" id="ARBA00022553"/>
    </source>
</evidence>
<dbReference type="EMBL" id="CP045851">
    <property type="protein sequence ID" value="QGG97018.1"/>
    <property type="molecule type" value="Genomic_DNA"/>
</dbReference>
<keyword evidence="4" id="KW-0547">Nucleotide-binding</keyword>
<dbReference type="PRINTS" id="PR00119">
    <property type="entry name" value="CATATPASE"/>
</dbReference>
<feature type="transmembrane region" description="Helical" evidence="12">
    <location>
        <begin position="806"/>
        <end position="826"/>
    </location>
</feature>
<proteinExistence type="predicted"/>
<dbReference type="InterPro" id="IPR023299">
    <property type="entry name" value="ATPase_P-typ_cyto_dom_N"/>
</dbReference>
<name>A0A5Q2RJH6_9ACTN</name>
<feature type="transmembrane region" description="Helical" evidence="12">
    <location>
        <begin position="846"/>
        <end position="866"/>
    </location>
</feature>
<reference evidence="14 15" key="1">
    <citation type="submission" date="2019-11" db="EMBL/GenBank/DDBJ databases">
        <authorList>
            <person name="He Y."/>
        </authorList>
    </citation>
    <scope>NUCLEOTIDE SEQUENCE [LARGE SCALE GENOMIC DNA]</scope>
    <source>
        <strain evidence="14 15">SCSIO 58843</strain>
    </source>
</reference>
<dbReference type="InterPro" id="IPR001757">
    <property type="entry name" value="P_typ_ATPase"/>
</dbReference>
<dbReference type="Gene3D" id="3.40.50.1000">
    <property type="entry name" value="HAD superfamily/HAD-like"/>
    <property type="match status" value="1"/>
</dbReference>
<evidence type="ECO:0000313" key="15">
    <source>
        <dbReference type="Proteomes" id="UP000334019"/>
    </source>
</evidence>
<dbReference type="GO" id="GO:0005524">
    <property type="term" value="F:ATP binding"/>
    <property type="evidence" value="ECO:0007669"/>
    <property type="project" value="UniProtKB-KW"/>
</dbReference>
<dbReference type="Pfam" id="PF00122">
    <property type="entry name" value="E1-E2_ATPase"/>
    <property type="match status" value="1"/>
</dbReference>
<evidence type="ECO:0000313" key="14">
    <source>
        <dbReference type="EMBL" id="QGG97018.1"/>
    </source>
</evidence>
<evidence type="ECO:0000256" key="9">
    <source>
        <dbReference type="ARBA" id="ARBA00023136"/>
    </source>
</evidence>
<dbReference type="PANTHER" id="PTHR42861">
    <property type="entry name" value="CALCIUM-TRANSPORTING ATPASE"/>
    <property type="match status" value="1"/>
</dbReference>
<dbReference type="SUPFAM" id="SSF81665">
    <property type="entry name" value="Calcium ATPase, transmembrane domain M"/>
    <property type="match status" value="1"/>
</dbReference>
<dbReference type="Gene3D" id="1.20.1110.10">
    <property type="entry name" value="Calcium-transporting ATPase, transmembrane domain"/>
    <property type="match status" value="1"/>
</dbReference>
<dbReference type="InterPro" id="IPR004014">
    <property type="entry name" value="ATPase_P-typ_cation-transptr_N"/>
</dbReference>
<feature type="transmembrane region" description="Helical" evidence="12">
    <location>
        <begin position="700"/>
        <end position="723"/>
    </location>
</feature>
<keyword evidence="6" id="KW-0460">Magnesium</keyword>
<dbReference type="InterPro" id="IPR006068">
    <property type="entry name" value="ATPase_P-typ_cation-transptr_C"/>
</dbReference>
<keyword evidence="2" id="KW-0597">Phosphoprotein</keyword>
<feature type="transmembrane region" description="Helical" evidence="12">
    <location>
        <begin position="776"/>
        <end position="794"/>
    </location>
</feature>
<evidence type="ECO:0000256" key="5">
    <source>
        <dbReference type="ARBA" id="ARBA00022840"/>
    </source>
</evidence>
<dbReference type="SMART" id="SM00831">
    <property type="entry name" value="Cation_ATPase_N"/>
    <property type="match status" value="1"/>
</dbReference>
<dbReference type="GO" id="GO:0016887">
    <property type="term" value="F:ATP hydrolysis activity"/>
    <property type="evidence" value="ECO:0007669"/>
    <property type="project" value="InterPro"/>
</dbReference>
<evidence type="ECO:0000259" key="13">
    <source>
        <dbReference type="SMART" id="SM00831"/>
    </source>
</evidence>
<evidence type="ECO:0000256" key="7">
    <source>
        <dbReference type="ARBA" id="ARBA00022967"/>
    </source>
</evidence>
<dbReference type="Pfam" id="PF13246">
    <property type="entry name" value="Cation_ATPase"/>
    <property type="match status" value="1"/>
</dbReference>
<dbReference type="Pfam" id="PF00689">
    <property type="entry name" value="Cation_ATPase_C"/>
    <property type="match status" value="1"/>
</dbReference>
<dbReference type="SUPFAM" id="SSF81653">
    <property type="entry name" value="Calcium ATPase, transduction domain A"/>
    <property type="match status" value="1"/>
</dbReference>
<dbReference type="InterPro" id="IPR018303">
    <property type="entry name" value="ATPase_P-typ_P_site"/>
</dbReference>
<evidence type="ECO:0000256" key="8">
    <source>
        <dbReference type="ARBA" id="ARBA00022989"/>
    </source>
</evidence>
<accession>A0A5Q2RJH6</accession>
<feature type="transmembrane region" description="Helical" evidence="12">
    <location>
        <begin position="77"/>
        <end position="97"/>
    </location>
</feature>
<dbReference type="SUPFAM" id="SSF56784">
    <property type="entry name" value="HAD-like"/>
    <property type="match status" value="1"/>
</dbReference>
<keyword evidence="7" id="KW-1278">Translocase</keyword>
<comment type="subcellular location">
    <subcellularLocation>
        <location evidence="1">Cell membrane</location>
        <topology evidence="1">Multi-pass membrane protein</topology>
    </subcellularLocation>
</comment>
<dbReference type="PRINTS" id="PR00120">
    <property type="entry name" value="HATPASE"/>
</dbReference>
<evidence type="ECO:0000256" key="1">
    <source>
        <dbReference type="ARBA" id="ARBA00004651"/>
    </source>
</evidence>
<dbReference type="InterPro" id="IPR059000">
    <property type="entry name" value="ATPase_P-type_domA"/>
</dbReference>
<dbReference type="FunFam" id="2.70.150.10:FF:000160">
    <property type="entry name" value="Sarcoplasmic/endoplasmic reticulum calcium ATPase 1"/>
    <property type="match status" value="1"/>
</dbReference>
<dbReference type="Pfam" id="PF00690">
    <property type="entry name" value="Cation_ATPase_N"/>
    <property type="match status" value="1"/>
</dbReference>
<dbReference type="InterPro" id="IPR023298">
    <property type="entry name" value="ATPase_P-typ_TM_dom_sf"/>
</dbReference>
<evidence type="ECO:0000256" key="4">
    <source>
        <dbReference type="ARBA" id="ARBA00022741"/>
    </source>
</evidence>
<protein>
    <submittedName>
        <fullName evidence="14">HAD-IC family P-type ATPase</fullName>
    </submittedName>
</protein>
<feature type="transmembrane region" description="Helical" evidence="12">
    <location>
        <begin position="266"/>
        <end position="292"/>
    </location>
</feature>
<feature type="domain" description="Cation-transporting P-type ATPase N-terminal" evidence="13">
    <location>
        <begin position="1"/>
        <end position="71"/>
    </location>
</feature>
<dbReference type="InterPro" id="IPR036412">
    <property type="entry name" value="HAD-like_sf"/>
</dbReference>